<organism evidence="3 4">
    <name type="scientific">Trichoderma gamsii</name>
    <dbReference type="NCBI Taxonomy" id="398673"/>
    <lineage>
        <taxon>Eukaryota</taxon>
        <taxon>Fungi</taxon>
        <taxon>Dikarya</taxon>
        <taxon>Ascomycota</taxon>
        <taxon>Pezizomycotina</taxon>
        <taxon>Sordariomycetes</taxon>
        <taxon>Hypocreomycetidae</taxon>
        <taxon>Hypocreales</taxon>
        <taxon>Hypocreaceae</taxon>
        <taxon>Trichoderma</taxon>
    </lineage>
</organism>
<dbReference type="OrthoDB" id="5521299at2759"/>
<dbReference type="EMBL" id="MTYH01000098">
    <property type="protein sequence ID" value="PNP38978.1"/>
    <property type="molecule type" value="Genomic_DNA"/>
</dbReference>
<dbReference type="AlphaFoldDB" id="A0A2K0T0B6"/>
<feature type="domain" description="LYR motif-containing protein Cup1-like N-terminal" evidence="2">
    <location>
        <begin position="17"/>
        <end position="98"/>
    </location>
</feature>
<evidence type="ECO:0000313" key="4">
    <source>
        <dbReference type="Proteomes" id="UP000236546"/>
    </source>
</evidence>
<evidence type="ECO:0000313" key="3">
    <source>
        <dbReference type="EMBL" id="PNP38978.1"/>
    </source>
</evidence>
<reference evidence="3 4" key="1">
    <citation type="submission" date="2017-02" db="EMBL/GenBank/DDBJ databases">
        <title>Genomes of Trichoderma spp. with biocontrol activity.</title>
        <authorList>
            <person name="Gardiner D."/>
            <person name="Kazan K."/>
            <person name="Vos C."/>
            <person name="Harvey P."/>
        </authorList>
    </citation>
    <scope>NUCLEOTIDE SEQUENCE [LARGE SCALE GENOMIC DNA]</scope>
    <source>
        <strain evidence="3 4">A5MH</strain>
    </source>
</reference>
<name>A0A2K0T0B6_9HYPO</name>
<dbReference type="Pfam" id="PF20263">
    <property type="entry name" value="LYRM2-like"/>
    <property type="match status" value="1"/>
</dbReference>
<feature type="region of interest" description="Disordered" evidence="1">
    <location>
        <begin position="283"/>
        <end position="307"/>
    </location>
</feature>
<dbReference type="Proteomes" id="UP000236546">
    <property type="component" value="Unassembled WGS sequence"/>
</dbReference>
<protein>
    <recommendedName>
        <fullName evidence="2">LYR motif-containing protein Cup1-like N-terminal domain-containing protein</fullName>
    </recommendedName>
</protein>
<accession>A0A2K0T0B6</accession>
<evidence type="ECO:0000259" key="2">
    <source>
        <dbReference type="Pfam" id="PF20263"/>
    </source>
</evidence>
<dbReference type="InterPro" id="IPR046896">
    <property type="entry name" value="Cup1-like_N"/>
</dbReference>
<sequence>MPAPSYSLPASPSPVQLYRHLLRECSYLPPAFRAEITSVIQDRFHRHRKYDARAKAHLTRAQTALRTLRAANSGEQSAMEGLISKGFGRTGSRRRELMAKFVIPQGPRDTGALEAALDSADRGNKAAKDSVLPTQVSEESGTKIKKKFFDKWDQKKLLRLLSSQRQQQRDTKGMASWRGAIVKTIDPDQFIPKETIWGKPPGDNLRQTKRAHWWRRSAEKIMPPLGRGEWEMLKQLSIGGQERGEWKVPERRTPAIPVTTPEEAGEKQSWSWEDYATKPAAIVEKPKALKQQRRTGQKDSSPYGVKDRDRKLSARWFQRAYTRAWQLTPTMSQDPNTLNYSFTWGSVQPKLPLAAKHQLKIFEGVDQKGRKVRNTPSS</sequence>
<comment type="caution">
    <text evidence="3">The sequence shown here is derived from an EMBL/GenBank/DDBJ whole genome shotgun (WGS) entry which is preliminary data.</text>
</comment>
<dbReference type="CDD" id="cd20273">
    <property type="entry name" value="Complex1_LYR_unchar"/>
    <property type="match status" value="1"/>
</dbReference>
<proteinExistence type="predicted"/>
<evidence type="ECO:0000256" key="1">
    <source>
        <dbReference type="SAM" id="MobiDB-lite"/>
    </source>
</evidence>
<gene>
    <name evidence="3" type="ORF">TGAMA5MH_09204</name>
</gene>